<evidence type="ECO:0000256" key="2">
    <source>
        <dbReference type="ARBA" id="ARBA00022729"/>
    </source>
</evidence>
<dbReference type="GO" id="GO:0009306">
    <property type="term" value="P:protein secretion"/>
    <property type="evidence" value="ECO:0007669"/>
    <property type="project" value="InterPro"/>
</dbReference>
<dbReference type="eggNOG" id="COG4964">
    <property type="taxonomic scope" value="Bacteria"/>
</dbReference>
<dbReference type="InterPro" id="IPR001775">
    <property type="entry name" value="GspD/PilQ"/>
</dbReference>
<dbReference type="HOGENOM" id="CLU_482253_0_0_7"/>
<name>E0UQM4_SULAO</name>
<keyword evidence="8" id="KW-1185">Reference proteome</keyword>
<protein>
    <submittedName>
        <fullName evidence="7">Type II and III secretion system protein</fullName>
    </submittedName>
</protein>
<dbReference type="RefSeq" id="WP_013327649.1">
    <property type="nucleotide sequence ID" value="NC_014506.1"/>
</dbReference>
<comment type="subcellular location">
    <subcellularLocation>
        <location evidence="1">Membrane</location>
    </subcellularLocation>
</comment>
<dbReference type="Pfam" id="PF00263">
    <property type="entry name" value="Secretin"/>
    <property type="match status" value="1"/>
</dbReference>
<keyword evidence="3" id="KW-0472">Membrane</keyword>
<dbReference type="PANTHER" id="PTHR30332:SF24">
    <property type="entry name" value="SECRETIN GSPD-RELATED"/>
    <property type="match status" value="1"/>
</dbReference>
<dbReference type="KEGG" id="sua:Saut_1852"/>
<dbReference type="AlphaFoldDB" id="E0UQM4"/>
<dbReference type="InterPro" id="IPR004846">
    <property type="entry name" value="T2SS/T3SS_dom"/>
</dbReference>
<evidence type="ECO:0000259" key="5">
    <source>
        <dbReference type="Pfam" id="PF00263"/>
    </source>
</evidence>
<dbReference type="GO" id="GO:0016020">
    <property type="term" value="C:membrane"/>
    <property type="evidence" value="ECO:0007669"/>
    <property type="project" value="UniProtKB-SubCell"/>
</dbReference>
<sequence length="565" mass="62820">MKKILLLLGICLSLLANDILVFNNEYQVLPLQKKIKRLIIGNKETINVSLLDAVSAKGTLLKIFGKKTGNTSILVIYTDNSIQNYHVYVNENLGYIQKMINIIEPNLRLSKVGNDSTVIAGVFKDPHDKKRIYEILQKGGINTEKLMDLTKTQKVNKMIRTKLYLIAVDNQKAKDLGGVTGLSFFNKYVNATANAAAANSATFSGFLLDNLGNFTTSTGNSVLATLNFLQTKGITNILDDTVLITTEDKNATFRVGGELYIPTGITQNVGTAPTIQVEAKEYGLKLTLTSKFMQTNGYMHINVDIQDSAIDANIAHNVSLGDGISIPSFVSKNIKTNVVVKSEQVIALGGRLHSENSKSEEKVPLFGDIPILGELFKHKIENLGTTDLIFLLVPEIVDANEDIDDTDFYRNFKNSSNILHAKVTDVPKEEAADRKTTEQTAEITQHSETNATLITPVIIEEENTKETNSQTQPPENIQEITLELPQEEPTPTLQTYAVNAQKIFLREKPVNGKRVNVWKGGHKFTSDESRKVDGITWLKVKQDCYATCKELKKDLWISQKYIRIL</sequence>
<dbReference type="STRING" id="563040.Saut_1852"/>
<reference evidence="8" key="1">
    <citation type="journal article" date="2010" name="Stand. Genomic Sci.">
        <title>Complete genome sequence of Sulfurimonas autotrophica type strain (OK10).</title>
        <authorList>
            <person name="Sikorski J."/>
            <person name="Munk C."/>
            <person name="Lapidus A."/>
            <person name="Djao O."/>
            <person name="Lucas S."/>
            <person name="Glavina Del Rio T."/>
            <person name="Nolan M."/>
            <person name="Tice H."/>
            <person name="Han C."/>
            <person name="Cheng J."/>
            <person name="Tapia R."/>
            <person name="Goodwin L."/>
            <person name="Pitluck S."/>
            <person name="Liolios K."/>
            <person name="Ivanova N."/>
            <person name="Mavromatis K."/>
            <person name="Mikhailova N."/>
            <person name="Pati A."/>
            <person name="Sims D."/>
            <person name="Meincke L."/>
            <person name="Brettin T."/>
            <person name="Detter J."/>
            <person name="Chen A."/>
            <person name="Palaniappan K."/>
            <person name="Land M."/>
            <person name="Hauser L."/>
            <person name="Chang Y."/>
            <person name="Jeffries C."/>
            <person name="Rohde M."/>
            <person name="Lang E."/>
            <person name="Spring S."/>
            <person name="Goker M."/>
            <person name="Woyke T."/>
            <person name="Bristow J."/>
            <person name="Eisen J."/>
            <person name="Markowitz V."/>
            <person name="Hugenholtz P."/>
            <person name="Kyrpides N."/>
            <person name="Klenk H."/>
        </authorList>
    </citation>
    <scope>NUCLEOTIDE SEQUENCE [LARGE SCALE GENOMIC DNA]</scope>
    <source>
        <strain evidence="8">ATCC BAA-671 / DSM 16294 / JCM 11897 / OK10</strain>
    </source>
</reference>
<feature type="domain" description="Type II/III secretion system secretin-like" evidence="5">
    <location>
        <begin position="229"/>
        <end position="398"/>
    </location>
</feature>
<dbReference type="Proteomes" id="UP000007803">
    <property type="component" value="Chromosome"/>
</dbReference>
<evidence type="ECO:0000256" key="1">
    <source>
        <dbReference type="ARBA" id="ARBA00004370"/>
    </source>
</evidence>
<accession>E0UQM4</accession>
<keyword evidence="2" id="KW-0732">Signal</keyword>
<feature type="domain" description="Pilus formation protein N-terminal" evidence="6">
    <location>
        <begin position="17"/>
        <end position="89"/>
    </location>
</feature>
<evidence type="ECO:0000313" key="8">
    <source>
        <dbReference type="Proteomes" id="UP000007803"/>
    </source>
</evidence>
<evidence type="ECO:0000313" key="7">
    <source>
        <dbReference type="EMBL" id="ADN09896.1"/>
    </source>
</evidence>
<dbReference type="InterPro" id="IPR032789">
    <property type="entry name" value="T2SS-T3SS_pil_N"/>
</dbReference>
<dbReference type="PANTHER" id="PTHR30332">
    <property type="entry name" value="PROBABLE GENERAL SECRETION PATHWAY PROTEIN D"/>
    <property type="match status" value="1"/>
</dbReference>
<evidence type="ECO:0000259" key="6">
    <source>
        <dbReference type="Pfam" id="PF13629"/>
    </source>
</evidence>
<comment type="similarity">
    <text evidence="4">Belongs to the bacterial secretin family.</text>
</comment>
<gene>
    <name evidence="7" type="ordered locus">Saut_1852</name>
</gene>
<evidence type="ECO:0000256" key="4">
    <source>
        <dbReference type="RuleBase" id="RU004003"/>
    </source>
</evidence>
<dbReference type="InterPro" id="IPR050810">
    <property type="entry name" value="Bact_Secretion_Sys_Channel"/>
</dbReference>
<dbReference type="PRINTS" id="PR00811">
    <property type="entry name" value="BCTERIALGSPD"/>
</dbReference>
<dbReference type="EMBL" id="CP002205">
    <property type="protein sequence ID" value="ADN09896.1"/>
    <property type="molecule type" value="Genomic_DNA"/>
</dbReference>
<dbReference type="GO" id="GO:0015627">
    <property type="term" value="C:type II protein secretion system complex"/>
    <property type="evidence" value="ECO:0007669"/>
    <property type="project" value="TreeGrafter"/>
</dbReference>
<proteinExistence type="inferred from homology"/>
<dbReference type="Pfam" id="PF13629">
    <property type="entry name" value="T2SS-T3SS_pil_N"/>
    <property type="match status" value="1"/>
</dbReference>
<organism evidence="7 8">
    <name type="scientific">Sulfurimonas autotrophica (strain ATCC BAA-671 / DSM 16294 / JCM 11897 / OK10)</name>
    <dbReference type="NCBI Taxonomy" id="563040"/>
    <lineage>
        <taxon>Bacteria</taxon>
        <taxon>Pseudomonadati</taxon>
        <taxon>Campylobacterota</taxon>
        <taxon>Epsilonproteobacteria</taxon>
        <taxon>Campylobacterales</taxon>
        <taxon>Sulfurimonadaceae</taxon>
        <taxon>Sulfurimonas</taxon>
    </lineage>
</organism>
<evidence type="ECO:0000256" key="3">
    <source>
        <dbReference type="ARBA" id="ARBA00023136"/>
    </source>
</evidence>